<proteinExistence type="predicted"/>
<organism evidence="1 2">
    <name type="scientific">Acropora cervicornis</name>
    <name type="common">Staghorn coral</name>
    <dbReference type="NCBI Taxonomy" id="6130"/>
    <lineage>
        <taxon>Eukaryota</taxon>
        <taxon>Metazoa</taxon>
        <taxon>Cnidaria</taxon>
        <taxon>Anthozoa</taxon>
        <taxon>Hexacorallia</taxon>
        <taxon>Scleractinia</taxon>
        <taxon>Astrocoeniina</taxon>
        <taxon>Acroporidae</taxon>
        <taxon>Acropora</taxon>
    </lineage>
</organism>
<evidence type="ECO:0000313" key="2">
    <source>
        <dbReference type="Proteomes" id="UP001249851"/>
    </source>
</evidence>
<gene>
    <name evidence="1" type="ORF">P5673_020847</name>
</gene>
<comment type="caution">
    <text evidence="1">The sequence shown here is derived from an EMBL/GenBank/DDBJ whole genome shotgun (WGS) entry which is preliminary data.</text>
</comment>
<protein>
    <submittedName>
        <fullName evidence="1">Uncharacterized protein</fullName>
    </submittedName>
</protein>
<accession>A0AAD9V155</accession>
<name>A0AAD9V155_ACRCE</name>
<reference evidence="1" key="1">
    <citation type="journal article" date="2023" name="G3 (Bethesda)">
        <title>Whole genome assembly and annotation of the endangered Caribbean coral Acropora cervicornis.</title>
        <authorList>
            <person name="Selwyn J.D."/>
            <person name="Vollmer S.V."/>
        </authorList>
    </citation>
    <scope>NUCLEOTIDE SEQUENCE</scope>
    <source>
        <strain evidence="1">K2</strain>
    </source>
</reference>
<dbReference type="EMBL" id="JARQWQ010000052">
    <property type="protein sequence ID" value="KAK2557000.1"/>
    <property type="molecule type" value="Genomic_DNA"/>
</dbReference>
<dbReference type="Proteomes" id="UP001249851">
    <property type="component" value="Unassembled WGS sequence"/>
</dbReference>
<evidence type="ECO:0000313" key="1">
    <source>
        <dbReference type="EMBL" id="KAK2557000.1"/>
    </source>
</evidence>
<sequence>MVKDTVQSLKAEDDKLTEKVEEVYVELKKVHENVKENHAICIEVFGLISEEYDLLNKFRDRALDKISTLEKSLKQLSTELSKVLMAIDQVQEYSYSYNLKLVGVPELEPRENAFQTSQLCSIIYNAIGVHVKPYDIDIAHRTTPRHAAER</sequence>
<dbReference type="AlphaFoldDB" id="A0AAD9V155"/>
<keyword evidence="2" id="KW-1185">Reference proteome</keyword>
<reference evidence="1" key="2">
    <citation type="journal article" date="2023" name="Science">
        <title>Genomic signatures of disease resistance in endangered staghorn corals.</title>
        <authorList>
            <person name="Vollmer S.V."/>
            <person name="Selwyn J.D."/>
            <person name="Despard B.A."/>
            <person name="Roesel C.L."/>
        </authorList>
    </citation>
    <scope>NUCLEOTIDE SEQUENCE</scope>
    <source>
        <strain evidence="1">K2</strain>
    </source>
</reference>